<evidence type="ECO:0000313" key="2">
    <source>
        <dbReference type="EMBL" id="ABI91053.1"/>
    </source>
</evidence>
<dbReference type="Proteomes" id="UP000000662">
    <property type="component" value="Chromosome 2"/>
</dbReference>
<keyword evidence="3" id="KW-1185">Reference proteome</keyword>
<gene>
    <name evidence="2" type="ordered locus">Bamb_5506</name>
</gene>
<keyword evidence="1" id="KW-0472">Membrane</keyword>
<feature type="transmembrane region" description="Helical" evidence="1">
    <location>
        <begin position="68"/>
        <end position="87"/>
    </location>
</feature>
<dbReference type="AlphaFoldDB" id="Q0B470"/>
<dbReference type="InterPro" id="IPR007383">
    <property type="entry name" value="DUF445"/>
</dbReference>
<feature type="transmembrane region" description="Helical" evidence="1">
    <location>
        <begin position="426"/>
        <end position="446"/>
    </location>
</feature>
<dbReference type="Pfam" id="PF04286">
    <property type="entry name" value="DUF445"/>
    <property type="match status" value="1"/>
</dbReference>
<evidence type="ECO:0000256" key="1">
    <source>
        <dbReference type="SAM" id="Phobius"/>
    </source>
</evidence>
<protein>
    <recommendedName>
        <fullName evidence="4">DUF445 domain-containing protein</fullName>
    </recommendedName>
</protein>
<reference evidence="2" key="1">
    <citation type="submission" date="2006-08" db="EMBL/GenBank/DDBJ databases">
        <title>Complete sequence of Chromosome 2 of Burkholderia cepacia AMMD.</title>
        <authorList>
            <consortium name="US DOE Joint Genome Institute"/>
            <person name="Copeland A."/>
            <person name="Lucas S."/>
            <person name="Lapidus A."/>
            <person name="Barry K."/>
            <person name="Detter J.C."/>
            <person name="Glavina del Rio T."/>
            <person name="Hammon N."/>
            <person name="Israni S."/>
            <person name="Pitluck S."/>
            <person name="Bruce D."/>
            <person name="Chain P."/>
            <person name="Malfatti S."/>
            <person name="Shin M."/>
            <person name="Vergez L."/>
            <person name="Schmutz J."/>
            <person name="Larimer F."/>
            <person name="Land M."/>
            <person name="Hauser L."/>
            <person name="Kyrpides N."/>
            <person name="Kim E."/>
            <person name="Parke J."/>
            <person name="Coenye T."/>
            <person name="Konstantinidis K."/>
            <person name="Ramette A."/>
            <person name="Tiedje J."/>
            <person name="Richardson P."/>
        </authorList>
    </citation>
    <scope>NUCLEOTIDE SEQUENCE</scope>
    <source>
        <strain evidence="2">AMMD</strain>
    </source>
</reference>
<accession>Q0B470</accession>
<dbReference type="KEGG" id="bam:Bamb_5506"/>
<keyword evidence="1" id="KW-0812">Transmembrane</keyword>
<keyword evidence="1" id="KW-1133">Transmembrane helix</keyword>
<dbReference type="PANTHER" id="PTHR38442">
    <property type="entry name" value="INNER MEMBRANE PROTEIN-RELATED"/>
    <property type="match status" value="1"/>
</dbReference>
<evidence type="ECO:0000313" key="3">
    <source>
        <dbReference type="Proteomes" id="UP000000662"/>
    </source>
</evidence>
<evidence type="ECO:0008006" key="4">
    <source>
        <dbReference type="Google" id="ProtNLM"/>
    </source>
</evidence>
<dbReference type="GO" id="GO:0005886">
    <property type="term" value="C:plasma membrane"/>
    <property type="evidence" value="ECO:0007669"/>
    <property type="project" value="TreeGrafter"/>
</dbReference>
<sequence>MRAGLSWAGDRCILTALPFHRSPMTPDKALELKRSKRRALWLLLAAVAVFVTTILLPRGPWVDGIKAVAEAAMVGALADWFAVVALFRRVPIPFVSRHTEIIPKNKDKIADNLAVFVREKFLGPDALAAQIRQHDPASKLGAWLGEPANTDALGGYVTKLMSFALDMTDDARIQSFVRDAFRAVIDRIDLSQSAGVILDTLTKDGRHQALLDDAIEQVVDVLDKEENREVIAGFIVEWLKTQYPKVEKIMPTQWFGENGARMLAGAVSRVLEGVAADPEHELRQRFDRTVVRLTERLKHDPVFIAKGDEIKRYIRDGDAFNDYARDLWDQLRAWLKADLARPDSSLHRQAATLGGWLGARLAESPALRASMNEHIEKAVHEIAPDFADFLMRHIRDTVRNWDAREMSRQIELNIGKDLQYIRINGTLVGGLIGLGLYVVSLVPHWAGGWLH</sequence>
<organism evidence="2 3">
    <name type="scientific">Burkholderia ambifaria (strain ATCC BAA-244 / DSM 16087 / CCUG 44356 / LMG 19182 / AMMD)</name>
    <name type="common">Burkholderia cepacia (strain AMMD)</name>
    <dbReference type="NCBI Taxonomy" id="339670"/>
    <lineage>
        <taxon>Bacteria</taxon>
        <taxon>Pseudomonadati</taxon>
        <taxon>Pseudomonadota</taxon>
        <taxon>Betaproteobacteria</taxon>
        <taxon>Burkholderiales</taxon>
        <taxon>Burkholderiaceae</taxon>
        <taxon>Burkholderia</taxon>
        <taxon>Burkholderia cepacia complex</taxon>
    </lineage>
</organism>
<dbReference type="PANTHER" id="PTHR38442:SF1">
    <property type="entry name" value="INNER MEMBRANE PROTEIN"/>
    <property type="match status" value="1"/>
</dbReference>
<dbReference type="EMBL" id="CP000441">
    <property type="protein sequence ID" value="ABI91053.1"/>
    <property type="molecule type" value="Genomic_DNA"/>
</dbReference>
<dbReference type="eggNOG" id="COG2733">
    <property type="taxonomic scope" value="Bacteria"/>
</dbReference>
<name>Q0B470_BURCM</name>
<proteinExistence type="predicted"/>
<feature type="transmembrane region" description="Helical" evidence="1">
    <location>
        <begin position="39"/>
        <end position="56"/>
    </location>
</feature>